<organism evidence="2 3">
    <name type="scientific">Humicola insolens</name>
    <name type="common">Soft-rot fungus</name>
    <dbReference type="NCBI Taxonomy" id="85995"/>
    <lineage>
        <taxon>Eukaryota</taxon>
        <taxon>Fungi</taxon>
        <taxon>Dikarya</taxon>
        <taxon>Ascomycota</taxon>
        <taxon>Pezizomycotina</taxon>
        <taxon>Sordariomycetes</taxon>
        <taxon>Sordariomycetidae</taxon>
        <taxon>Sordariales</taxon>
        <taxon>Chaetomiaceae</taxon>
        <taxon>Mycothermus</taxon>
    </lineage>
</organism>
<protein>
    <recommendedName>
        <fullName evidence="4">Mob1 family protein</fullName>
    </recommendedName>
</protein>
<feature type="compositionally biased region" description="Low complexity" evidence="1">
    <location>
        <begin position="451"/>
        <end position="473"/>
    </location>
</feature>
<dbReference type="Pfam" id="PF03637">
    <property type="entry name" value="Mob1_phocein"/>
    <property type="match status" value="1"/>
</dbReference>
<dbReference type="InterPro" id="IPR036703">
    <property type="entry name" value="MOB_kinase_act_sf"/>
</dbReference>
<dbReference type="Gene3D" id="1.20.140.30">
    <property type="entry name" value="MOB kinase activator"/>
    <property type="match status" value="1"/>
</dbReference>
<feature type="compositionally biased region" description="Basic and acidic residues" evidence="1">
    <location>
        <begin position="526"/>
        <end position="539"/>
    </location>
</feature>
<dbReference type="SMART" id="SM01388">
    <property type="entry name" value="Mob1_phocein"/>
    <property type="match status" value="1"/>
</dbReference>
<dbReference type="InterPro" id="IPR005301">
    <property type="entry name" value="MOB_kinase_act_fam"/>
</dbReference>
<accession>A0ABR3VM15</accession>
<feature type="region of interest" description="Disordered" evidence="1">
    <location>
        <begin position="382"/>
        <end position="599"/>
    </location>
</feature>
<feature type="region of interest" description="Disordered" evidence="1">
    <location>
        <begin position="270"/>
        <end position="348"/>
    </location>
</feature>
<evidence type="ECO:0008006" key="4">
    <source>
        <dbReference type="Google" id="ProtNLM"/>
    </source>
</evidence>
<proteinExistence type="predicted"/>
<feature type="compositionally biased region" description="Pro residues" evidence="1">
    <location>
        <begin position="384"/>
        <end position="400"/>
    </location>
</feature>
<feature type="compositionally biased region" description="Acidic residues" evidence="1">
    <location>
        <begin position="494"/>
        <end position="514"/>
    </location>
</feature>
<name>A0ABR3VM15_HUMIN</name>
<feature type="region of interest" description="Disordered" evidence="1">
    <location>
        <begin position="1"/>
        <end position="31"/>
    </location>
</feature>
<evidence type="ECO:0000313" key="2">
    <source>
        <dbReference type="EMBL" id="KAL1842892.1"/>
    </source>
</evidence>
<dbReference type="Proteomes" id="UP001583172">
    <property type="component" value="Unassembled WGS sequence"/>
</dbReference>
<feature type="compositionally biased region" description="Basic and acidic residues" evidence="1">
    <location>
        <begin position="409"/>
        <end position="423"/>
    </location>
</feature>
<dbReference type="PANTHER" id="PTHR22599">
    <property type="entry name" value="MPS ONE BINDER KINASE ACTIVATOR-LIKE MOB"/>
    <property type="match status" value="1"/>
</dbReference>
<dbReference type="EMBL" id="JAZGSY010000030">
    <property type="protein sequence ID" value="KAL1842892.1"/>
    <property type="molecule type" value="Genomic_DNA"/>
</dbReference>
<keyword evidence="3" id="KW-1185">Reference proteome</keyword>
<sequence>MSLPPSSPRLPSPPPPAEIQITPQSPLMGPKAAQIEQSAIDTNSKRRIHPGTRSCDMAAGPPLVPLHEVRSNHSFSLDSPFQLQEHLSALHYYHTASKTTPVSRDTAKLLATPPPGTDKTLWLYELCRFLIAQCNTLIVGFLFDTPACSAATCPEMRAGEWQFLCAVHDTPKSCCAIDYCCHTLDWAANVVTNPKIFPSRFVVDPHDKNTALKNLVNIFRRLHRIFAHAWFQHRGVFWTLENQSGLYVFFKTVCDTYDLLPAENYKLPPEAEGLDPVDSDKASPEARQQQHPLGPISIARPPHRDADNADYSGVNRTNTRRHIKSSPSVGSAFATVPEADEDDGANDLTNRLRGMRLAPSKPSTEEEADLSTIPVIVEHAPVPAAQPPVRPSSVVPPPGAPAAAATASTEHDAPAETAARDTQDQPPAADSTKSTDPSQSPPPPPAPADNPGPDADADATSPSSSSAEAPVSSDEPEPATESAVGDSPPKPSESEELAAQEAEGDAEPSEEGEEATTTNETAPQEPKSESPEKDSKPDELSPPEPAGGQGPLEPESPVDKTAVELGLFVTAAPAAAEDKKIEEDGKKGEEGEKKEEGEA</sequence>
<dbReference type="SUPFAM" id="SSF101152">
    <property type="entry name" value="Mob1/phocein"/>
    <property type="match status" value="1"/>
</dbReference>
<gene>
    <name evidence="2" type="ORF">VTJ49DRAFT_3909</name>
</gene>
<feature type="compositionally biased region" description="Pro residues" evidence="1">
    <location>
        <begin position="439"/>
        <end position="450"/>
    </location>
</feature>
<feature type="compositionally biased region" description="Pro residues" evidence="1">
    <location>
        <begin position="1"/>
        <end position="17"/>
    </location>
</feature>
<evidence type="ECO:0000313" key="3">
    <source>
        <dbReference type="Proteomes" id="UP001583172"/>
    </source>
</evidence>
<evidence type="ECO:0000256" key="1">
    <source>
        <dbReference type="SAM" id="MobiDB-lite"/>
    </source>
</evidence>
<reference evidence="2 3" key="1">
    <citation type="journal article" date="2024" name="Commun. Biol.">
        <title>Comparative genomic analysis of thermophilic fungi reveals convergent evolutionary adaptations and gene losses.</title>
        <authorList>
            <person name="Steindorff A.S."/>
            <person name="Aguilar-Pontes M.V."/>
            <person name="Robinson A.J."/>
            <person name="Andreopoulos B."/>
            <person name="LaButti K."/>
            <person name="Kuo A."/>
            <person name="Mondo S."/>
            <person name="Riley R."/>
            <person name="Otillar R."/>
            <person name="Haridas S."/>
            <person name="Lipzen A."/>
            <person name="Grimwood J."/>
            <person name="Schmutz J."/>
            <person name="Clum A."/>
            <person name="Reid I.D."/>
            <person name="Moisan M.C."/>
            <person name="Butler G."/>
            <person name="Nguyen T.T.M."/>
            <person name="Dewar K."/>
            <person name="Conant G."/>
            <person name="Drula E."/>
            <person name="Henrissat B."/>
            <person name="Hansel C."/>
            <person name="Singer S."/>
            <person name="Hutchinson M.I."/>
            <person name="de Vries R.P."/>
            <person name="Natvig D.O."/>
            <person name="Powell A.J."/>
            <person name="Tsang A."/>
            <person name="Grigoriev I.V."/>
        </authorList>
    </citation>
    <scope>NUCLEOTIDE SEQUENCE [LARGE SCALE GENOMIC DNA]</scope>
    <source>
        <strain evidence="2 3">CBS 620.91</strain>
    </source>
</reference>
<feature type="compositionally biased region" description="Basic and acidic residues" evidence="1">
    <location>
        <begin position="576"/>
        <end position="599"/>
    </location>
</feature>
<comment type="caution">
    <text evidence="2">The sequence shown here is derived from an EMBL/GenBank/DDBJ whole genome shotgun (WGS) entry which is preliminary data.</text>
</comment>